<evidence type="ECO:0000256" key="1">
    <source>
        <dbReference type="ARBA" id="ARBA00004162"/>
    </source>
</evidence>
<evidence type="ECO:0000256" key="5">
    <source>
        <dbReference type="ARBA" id="ARBA00023136"/>
    </source>
</evidence>
<organism evidence="9 10">
    <name type="scientific">Nocardioides dubius</name>
    <dbReference type="NCBI Taxonomy" id="317019"/>
    <lineage>
        <taxon>Bacteria</taxon>
        <taxon>Bacillati</taxon>
        <taxon>Actinomycetota</taxon>
        <taxon>Actinomycetes</taxon>
        <taxon>Propionibacteriales</taxon>
        <taxon>Nocardioidaceae</taxon>
        <taxon>Nocardioides</taxon>
    </lineage>
</organism>
<sequence length="496" mass="50841">MNETTPGGGTDAPQQPSPGPGPYHGGPRVSRDEMRDLSRLRRTVDDKYVAGVAGGIARHLDIDPVIVRVAFVVLTFFGGAGLIVYGACWLLVPEDGSDSAPFDLDVRSRTIALVAVGALAGLAMVGDLFGEGPGSWIAWPLVVIGAIAWFVLSRRDRRRAQMAGQGFGMGPGMGPGMAPGMAPGMGMHGMGMHGGGAHGVGAQGVGHAWGAPPPAGAPGAAPGTAPGAPAGTPTVAGTPPTPPPSPAQWAADYTAYQKSVAYEKAHAASGYRPAAPGYQAPPPGYQSAPPMRRPRDPRKRGPILFWFTMALVALSLGTLGIVDGAGADVAGSAYPALALGVTALMLVIGSFFGRAGGLIPIGLILAVVLAVATVADRFDGDQTTHAPTSASQVQDHYEMGIGEMVVDLTGVTDLEGLDGRRIRVEGDVGELRVIVPTGIDLGVDAWISGPGEIKALGQTQSGWNVSLSANQDRGAVKPRMELDLDLDFGAIEVVTR</sequence>
<feature type="region of interest" description="Disordered" evidence="6">
    <location>
        <begin position="273"/>
        <end position="297"/>
    </location>
</feature>
<feature type="domain" description="Phage shock protein PspC N-terminal" evidence="8">
    <location>
        <begin position="39"/>
        <end position="94"/>
    </location>
</feature>
<dbReference type="InterPro" id="IPR052027">
    <property type="entry name" value="PspC"/>
</dbReference>
<keyword evidence="10" id="KW-1185">Reference proteome</keyword>
<keyword evidence="5 7" id="KW-0472">Membrane</keyword>
<evidence type="ECO:0000313" key="10">
    <source>
        <dbReference type="Proteomes" id="UP001501581"/>
    </source>
</evidence>
<dbReference type="Proteomes" id="UP001501581">
    <property type="component" value="Unassembled WGS sequence"/>
</dbReference>
<feature type="transmembrane region" description="Helical" evidence="7">
    <location>
        <begin position="357"/>
        <end position="375"/>
    </location>
</feature>
<dbReference type="InterPro" id="IPR007168">
    <property type="entry name" value="Phageshock_PspC_N"/>
</dbReference>
<feature type="transmembrane region" description="Helical" evidence="7">
    <location>
        <begin position="303"/>
        <end position="322"/>
    </location>
</feature>
<evidence type="ECO:0000256" key="3">
    <source>
        <dbReference type="ARBA" id="ARBA00022692"/>
    </source>
</evidence>
<evidence type="ECO:0000256" key="4">
    <source>
        <dbReference type="ARBA" id="ARBA00022989"/>
    </source>
</evidence>
<accession>A0ABN1U514</accession>
<reference evidence="9 10" key="1">
    <citation type="journal article" date="2019" name="Int. J. Syst. Evol. Microbiol.">
        <title>The Global Catalogue of Microorganisms (GCM) 10K type strain sequencing project: providing services to taxonomists for standard genome sequencing and annotation.</title>
        <authorList>
            <consortium name="The Broad Institute Genomics Platform"/>
            <consortium name="The Broad Institute Genome Sequencing Center for Infectious Disease"/>
            <person name="Wu L."/>
            <person name="Ma J."/>
        </authorList>
    </citation>
    <scope>NUCLEOTIDE SEQUENCE [LARGE SCALE GENOMIC DNA]</scope>
    <source>
        <strain evidence="9 10">JCM 13008</strain>
    </source>
</reference>
<dbReference type="EMBL" id="BAAALG010000017">
    <property type="protein sequence ID" value="GAA1114339.1"/>
    <property type="molecule type" value="Genomic_DNA"/>
</dbReference>
<comment type="subcellular location">
    <subcellularLocation>
        <location evidence="1">Cell membrane</location>
        <topology evidence="1">Single-pass membrane protein</topology>
    </subcellularLocation>
</comment>
<proteinExistence type="predicted"/>
<dbReference type="Pfam" id="PF04024">
    <property type="entry name" value="PspC"/>
    <property type="match status" value="1"/>
</dbReference>
<keyword evidence="2" id="KW-1003">Cell membrane</keyword>
<dbReference type="RefSeq" id="WP_343996788.1">
    <property type="nucleotide sequence ID" value="NZ_BAAALG010000017.1"/>
</dbReference>
<dbReference type="PANTHER" id="PTHR33885:SF3">
    <property type="entry name" value="PHAGE SHOCK PROTEIN C"/>
    <property type="match status" value="1"/>
</dbReference>
<name>A0ABN1U514_9ACTN</name>
<dbReference type="PANTHER" id="PTHR33885">
    <property type="entry name" value="PHAGE SHOCK PROTEIN C"/>
    <property type="match status" value="1"/>
</dbReference>
<feature type="region of interest" description="Disordered" evidence="6">
    <location>
        <begin position="1"/>
        <end position="30"/>
    </location>
</feature>
<feature type="region of interest" description="Disordered" evidence="6">
    <location>
        <begin position="208"/>
        <end position="249"/>
    </location>
</feature>
<feature type="compositionally biased region" description="Gly residues" evidence="6">
    <location>
        <begin position="1"/>
        <end position="10"/>
    </location>
</feature>
<evidence type="ECO:0000256" key="7">
    <source>
        <dbReference type="SAM" id="Phobius"/>
    </source>
</evidence>
<feature type="transmembrane region" description="Helical" evidence="7">
    <location>
        <begin position="111"/>
        <end position="130"/>
    </location>
</feature>
<gene>
    <name evidence="9" type="ORF">GCM10009668_40990</name>
</gene>
<keyword evidence="4 7" id="KW-1133">Transmembrane helix</keyword>
<evidence type="ECO:0000256" key="6">
    <source>
        <dbReference type="SAM" id="MobiDB-lite"/>
    </source>
</evidence>
<evidence type="ECO:0000256" key="2">
    <source>
        <dbReference type="ARBA" id="ARBA00022475"/>
    </source>
</evidence>
<evidence type="ECO:0000313" key="9">
    <source>
        <dbReference type="EMBL" id="GAA1114339.1"/>
    </source>
</evidence>
<feature type="transmembrane region" description="Helical" evidence="7">
    <location>
        <begin position="136"/>
        <end position="152"/>
    </location>
</feature>
<evidence type="ECO:0000259" key="8">
    <source>
        <dbReference type="Pfam" id="PF04024"/>
    </source>
</evidence>
<keyword evidence="3 7" id="KW-0812">Transmembrane</keyword>
<protein>
    <recommendedName>
        <fullName evidence="8">Phage shock protein PspC N-terminal domain-containing protein</fullName>
    </recommendedName>
</protein>
<feature type="transmembrane region" description="Helical" evidence="7">
    <location>
        <begin position="65"/>
        <end position="91"/>
    </location>
</feature>
<comment type="caution">
    <text evidence="9">The sequence shown here is derived from an EMBL/GenBank/DDBJ whole genome shotgun (WGS) entry which is preliminary data.</text>
</comment>
<feature type="compositionally biased region" description="Low complexity" evidence="6">
    <location>
        <begin position="217"/>
        <end position="238"/>
    </location>
</feature>
<feature type="transmembrane region" description="Helical" evidence="7">
    <location>
        <begin position="334"/>
        <end position="352"/>
    </location>
</feature>